<gene>
    <name evidence="1" type="ORF">AYBTSS11_LOCUS8418</name>
</gene>
<keyword evidence="2" id="KW-1185">Reference proteome</keyword>
<reference evidence="1" key="1">
    <citation type="submission" date="2023-10" db="EMBL/GenBank/DDBJ databases">
        <authorList>
            <person name="Domelevo Entfellner J.-B."/>
        </authorList>
    </citation>
    <scope>NUCLEOTIDE SEQUENCE</scope>
</reference>
<accession>A0AA86SEB3</accession>
<dbReference type="AlphaFoldDB" id="A0AA86SEB3"/>
<dbReference type="Proteomes" id="UP001189624">
    <property type="component" value="Chromosome 3"/>
</dbReference>
<protein>
    <submittedName>
        <fullName evidence="1">Uncharacterized protein</fullName>
    </submittedName>
</protein>
<organism evidence="1 2">
    <name type="scientific">Sphenostylis stenocarpa</name>
    <dbReference type="NCBI Taxonomy" id="92480"/>
    <lineage>
        <taxon>Eukaryota</taxon>
        <taxon>Viridiplantae</taxon>
        <taxon>Streptophyta</taxon>
        <taxon>Embryophyta</taxon>
        <taxon>Tracheophyta</taxon>
        <taxon>Spermatophyta</taxon>
        <taxon>Magnoliopsida</taxon>
        <taxon>eudicotyledons</taxon>
        <taxon>Gunneridae</taxon>
        <taxon>Pentapetalae</taxon>
        <taxon>rosids</taxon>
        <taxon>fabids</taxon>
        <taxon>Fabales</taxon>
        <taxon>Fabaceae</taxon>
        <taxon>Papilionoideae</taxon>
        <taxon>50 kb inversion clade</taxon>
        <taxon>NPAAA clade</taxon>
        <taxon>indigoferoid/millettioid clade</taxon>
        <taxon>Phaseoleae</taxon>
        <taxon>Sphenostylis</taxon>
    </lineage>
</organism>
<dbReference type="Gramene" id="rna-AYBTSS11_LOCUS8418">
    <property type="protein sequence ID" value="CAJ1938170.1"/>
    <property type="gene ID" value="gene-AYBTSS11_LOCUS8418"/>
</dbReference>
<proteinExistence type="predicted"/>
<sequence>MAKRVVLEIKAYVEKVCPIRYTKPPSWVELPKAEQTRKTETVNLGPTTLGMRKNVAPLGLLSDRTQTIAHRTVDE</sequence>
<dbReference type="EMBL" id="OY731400">
    <property type="protein sequence ID" value="CAJ1938170.1"/>
    <property type="molecule type" value="Genomic_DNA"/>
</dbReference>
<evidence type="ECO:0000313" key="2">
    <source>
        <dbReference type="Proteomes" id="UP001189624"/>
    </source>
</evidence>
<evidence type="ECO:0000313" key="1">
    <source>
        <dbReference type="EMBL" id="CAJ1938170.1"/>
    </source>
</evidence>
<name>A0AA86SEB3_9FABA</name>